<evidence type="ECO:0000313" key="2">
    <source>
        <dbReference type="EMBL" id="KAK9695972.1"/>
    </source>
</evidence>
<sequence length="105" mass="11329">MCYIRSGVEGCSRRTKTRNSSGGGGGEGEEGTDSLETIARMRRRTKTRNSSGGGGGEGEEGTDSLETIARMRNKIESALRRSDEIVIVTGSVHELTSPIQRRLQV</sequence>
<reference evidence="2 3" key="1">
    <citation type="journal article" date="2024" name="BMC Genomics">
        <title>De novo assembly and annotation of Popillia japonica's genome with initial clues to its potential as an invasive pest.</title>
        <authorList>
            <person name="Cucini C."/>
            <person name="Boschi S."/>
            <person name="Funari R."/>
            <person name="Cardaioli E."/>
            <person name="Iannotti N."/>
            <person name="Marturano G."/>
            <person name="Paoli F."/>
            <person name="Bruttini M."/>
            <person name="Carapelli A."/>
            <person name="Frati F."/>
            <person name="Nardi F."/>
        </authorList>
    </citation>
    <scope>NUCLEOTIDE SEQUENCE [LARGE SCALE GENOMIC DNA]</scope>
    <source>
        <strain evidence="2">DMR45628</strain>
    </source>
</reference>
<keyword evidence="3" id="KW-1185">Reference proteome</keyword>
<name>A0AAW1IZH6_POPJA</name>
<protein>
    <submittedName>
        <fullName evidence="2">Uncharacterized protein</fullName>
    </submittedName>
</protein>
<proteinExistence type="predicted"/>
<comment type="caution">
    <text evidence="2">The sequence shown here is derived from an EMBL/GenBank/DDBJ whole genome shotgun (WGS) entry which is preliminary data.</text>
</comment>
<dbReference type="Proteomes" id="UP001458880">
    <property type="component" value="Unassembled WGS sequence"/>
</dbReference>
<feature type="region of interest" description="Disordered" evidence="1">
    <location>
        <begin position="1"/>
        <end position="65"/>
    </location>
</feature>
<gene>
    <name evidence="2" type="ORF">QE152_g32214</name>
</gene>
<accession>A0AAW1IZH6</accession>
<organism evidence="2 3">
    <name type="scientific">Popillia japonica</name>
    <name type="common">Japanese beetle</name>
    <dbReference type="NCBI Taxonomy" id="7064"/>
    <lineage>
        <taxon>Eukaryota</taxon>
        <taxon>Metazoa</taxon>
        <taxon>Ecdysozoa</taxon>
        <taxon>Arthropoda</taxon>
        <taxon>Hexapoda</taxon>
        <taxon>Insecta</taxon>
        <taxon>Pterygota</taxon>
        <taxon>Neoptera</taxon>
        <taxon>Endopterygota</taxon>
        <taxon>Coleoptera</taxon>
        <taxon>Polyphaga</taxon>
        <taxon>Scarabaeiformia</taxon>
        <taxon>Scarabaeidae</taxon>
        <taxon>Rutelinae</taxon>
        <taxon>Popillia</taxon>
    </lineage>
</organism>
<dbReference type="EMBL" id="JASPKY010000465">
    <property type="protein sequence ID" value="KAK9695972.1"/>
    <property type="molecule type" value="Genomic_DNA"/>
</dbReference>
<evidence type="ECO:0000313" key="3">
    <source>
        <dbReference type="Proteomes" id="UP001458880"/>
    </source>
</evidence>
<dbReference type="AlphaFoldDB" id="A0AAW1IZH6"/>
<evidence type="ECO:0000256" key="1">
    <source>
        <dbReference type="SAM" id="MobiDB-lite"/>
    </source>
</evidence>